<protein>
    <submittedName>
        <fullName evidence="1 3">Uncharacterized protein</fullName>
    </submittedName>
</protein>
<organism evidence="2 3">
    <name type="scientific">Heligmosomoides polygyrus</name>
    <name type="common">Parasitic roundworm</name>
    <dbReference type="NCBI Taxonomy" id="6339"/>
    <lineage>
        <taxon>Eukaryota</taxon>
        <taxon>Metazoa</taxon>
        <taxon>Ecdysozoa</taxon>
        <taxon>Nematoda</taxon>
        <taxon>Chromadorea</taxon>
        <taxon>Rhabditida</taxon>
        <taxon>Rhabditina</taxon>
        <taxon>Rhabditomorpha</taxon>
        <taxon>Strongyloidea</taxon>
        <taxon>Heligmosomidae</taxon>
        <taxon>Heligmosomoides</taxon>
    </lineage>
</organism>
<dbReference type="WBParaSite" id="HPBE_0001536201-mRNA-1">
    <property type="protein sequence ID" value="HPBE_0001536201-mRNA-1"/>
    <property type="gene ID" value="HPBE_0001536201"/>
</dbReference>
<dbReference type="InterPro" id="IPR019172">
    <property type="entry name" value="Osteopetrosis-assoc_TM_1"/>
</dbReference>
<dbReference type="Pfam" id="PF09777">
    <property type="entry name" value="OSTMP1"/>
    <property type="match status" value="1"/>
</dbReference>
<evidence type="ECO:0000313" key="2">
    <source>
        <dbReference type="Proteomes" id="UP000050761"/>
    </source>
</evidence>
<reference evidence="1 2" key="1">
    <citation type="submission" date="2018-11" db="EMBL/GenBank/DDBJ databases">
        <authorList>
            <consortium name="Pathogen Informatics"/>
        </authorList>
    </citation>
    <scope>NUCLEOTIDE SEQUENCE [LARGE SCALE GENOMIC DNA]</scope>
</reference>
<sequence length="190" mass="22116">MLLLWKAATTAETNCDIASTRASANDASNISFATEDKIFSLDNRTCTQVIYDNYLLSYSHDISEALTSNIWAKSRCESCLTIAWNFTANDSRVEFDNQTVRFQEKLFEWRDCVVNYTDYNGDLFENGTICDFCKKPFNNLFSYYWDIYVEPGVEFCVDVETTVSGSLFSLYERLKWYAWSIEFSCYICWS</sequence>
<dbReference type="AlphaFoldDB" id="A0A183G265"/>
<dbReference type="PANTHER" id="PTHR15644:SF2">
    <property type="entry name" value="OSTEOPETROSIS-ASSOCIATED TRANSMEMBRANE PROTEIN 1"/>
    <property type="match status" value="1"/>
</dbReference>
<name>A0A183G265_HELPZ</name>
<gene>
    <name evidence="1" type="ORF">HPBE_LOCUS15361</name>
</gene>
<dbReference type="GO" id="GO:0005829">
    <property type="term" value="C:cytosol"/>
    <property type="evidence" value="ECO:0007669"/>
    <property type="project" value="TreeGrafter"/>
</dbReference>
<dbReference type="EMBL" id="UZAH01028817">
    <property type="protein sequence ID" value="VDP02547.1"/>
    <property type="molecule type" value="Genomic_DNA"/>
</dbReference>
<proteinExistence type="predicted"/>
<keyword evidence="2" id="KW-1185">Reference proteome</keyword>
<dbReference type="Proteomes" id="UP000050761">
    <property type="component" value="Unassembled WGS sequence"/>
</dbReference>
<dbReference type="PANTHER" id="PTHR15644">
    <property type="entry name" value="OSTEOPETROSIS ASSOCIATED TRANSMEMBRANE PROTEIN 1"/>
    <property type="match status" value="1"/>
</dbReference>
<reference evidence="3" key="2">
    <citation type="submission" date="2019-09" db="UniProtKB">
        <authorList>
            <consortium name="WormBaseParasite"/>
        </authorList>
    </citation>
    <scope>IDENTIFICATION</scope>
</reference>
<accession>A0A183G265</accession>
<accession>A0A3P7ZL50</accession>
<evidence type="ECO:0000313" key="3">
    <source>
        <dbReference type="WBParaSite" id="HPBE_0001536201-mRNA-1"/>
    </source>
</evidence>
<evidence type="ECO:0000313" key="1">
    <source>
        <dbReference type="EMBL" id="VDP02547.1"/>
    </source>
</evidence>
<dbReference type="OrthoDB" id="8021850at2759"/>